<dbReference type="AlphaFoldDB" id="A0A246GI09"/>
<evidence type="ECO:0000256" key="4">
    <source>
        <dbReference type="ARBA" id="ARBA00022475"/>
    </source>
</evidence>
<dbReference type="RefSeq" id="WP_088392953.1">
    <property type="nucleotide sequence ID" value="NZ_MTCZ01000075.1"/>
</dbReference>
<evidence type="ECO:0000313" key="9">
    <source>
        <dbReference type="EMBL" id="OWP83820.1"/>
    </source>
</evidence>
<sequence length="362" mass="41240">MESKAIANGIIRAVITLISITILLYFLYKIKTVIIYLIISLLLSMIGSPIVDFLKKRLKFKSILAVLTTLFLFGIVILGFFLMFIPLINSQATHISLLDSKALSIQIEHLITQLESFLNTNGFKADQILNRSNLTKYLNFHFLSEFLNSFINAISNFGMGIASCFFITFFFLKDRSLFLRLFKNILPDEHEEKIVTSIQKIDFLLLKYFSGILLQLLIVFILYFIVLFFFNVENSFIIAFICAVLNIIPYIGPIIASVLAVTLALLGSFNGSINAEMLYHSFYILIGFFIVQFIDNNFSQPIIFSNSTNSHPLEIFLIILIFGFLFGITGMIIAVPSYTILKVIGKEFFPDNKFIYTLTKNL</sequence>
<dbReference type="GO" id="GO:0055085">
    <property type="term" value="P:transmembrane transport"/>
    <property type="evidence" value="ECO:0007669"/>
    <property type="project" value="TreeGrafter"/>
</dbReference>
<comment type="similarity">
    <text evidence="2">Belongs to the autoinducer-2 exporter (AI-2E) (TC 2.A.86) family.</text>
</comment>
<keyword evidence="4" id="KW-1003">Cell membrane</keyword>
<dbReference type="PANTHER" id="PTHR21716:SF53">
    <property type="entry name" value="PERMEASE PERM-RELATED"/>
    <property type="match status" value="1"/>
</dbReference>
<feature type="transmembrane region" description="Helical" evidence="8">
    <location>
        <begin position="63"/>
        <end position="88"/>
    </location>
</feature>
<keyword evidence="7 8" id="KW-0472">Membrane</keyword>
<evidence type="ECO:0000256" key="6">
    <source>
        <dbReference type="ARBA" id="ARBA00022989"/>
    </source>
</evidence>
<feature type="transmembrane region" description="Helical" evidence="8">
    <location>
        <begin position="9"/>
        <end position="28"/>
    </location>
</feature>
<protein>
    <submittedName>
        <fullName evidence="9">AI-2E family transporter</fullName>
    </submittedName>
</protein>
<dbReference type="EMBL" id="MTCZ01000075">
    <property type="protein sequence ID" value="OWP83820.1"/>
    <property type="molecule type" value="Genomic_DNA"/>
</dbReference>
<evidence type="ECO:0000256" key="3">
    <source>
        <dbReference type="ARBA" id="ARBA00022448"/>
    </source>
</evidence>
<feature type="transmembrane region" description="Helical" evidence="8">
    <location>
        <begin position="236"/>
        <end position="266"/>
    </location>
</feature>
<dbReference type="InterPro" id="IPR002549">
    <property type="entry name" value="AI-2E-like"/>
</dbReference>
<proteinExistence type="inferred from homology"/>
<gene>
    <name evidence="9" type="ORF">BWK59_08525</name>
</gene>
<name>A0A246GI09_9FLAO</name>
<feature type="transmembrane region" description="Helical" evidence="8">
    <location>
        <begin position="208"/>
        <end position="230"/>
    </location>
</feature>
<reference evidence="9 10" key="1">
    <citation type="journal article" date="2017" name="Infect. Genet. Evol.">
        <title>Comparative genome analysis of fish pathogen Flavobacterium columnare reveals extensive sequence diversity within the species.</title>
        <authorList>
            <person name="Kayansamruaj P."/>
            <person name="Dong H.T."/>
            <person name="Hirono I."/>
            <person name="Kondo H."/>
            <person name="Senapin S."/>
            <person name="Rodkhum C."/>
        </authorList>
    </citation>
    <scope>NUCLEOTIDE SEQUENCE [LARGE SCALE GENOMIC DNA]</scope>
    <source>
        <strain evidence="9 10">1215</strain>
    </source>
</reference>
<dbReference type="Pfam" id="PF01594">
    <property type="entry name" value="AI-2E_transport"/>
    <property type="match status" value="1"/>
</dbReference>
<evidence type="ECO:0000313" key="10">
    <source>
        <dbReference type="Proteomes" id="UP000197768"/>
    </source>
</evidence>
<feature type="transmembrane region" description="Helical" evidence="8">
    <location>
        <begin position="278"/>
        <end position="295"/>
    </location>
</feature>
<evidence type="ECO:0000256" key="8">
    <source>
        <dbReference type="SAM" id="Phobius"/>
    </source>
</evidence>
<feature type="transmembrane region" description="Helical" evidence="8">
    <location>
        <begin position="34"/>
        <end position="51"/>
    </location>
</feature>
<dbReference type="GO" id="GO:0005886">
    <property type="term" value="C:plasma membrane"/>
    <property type="evidence" value="ECO:0007669"/>
    <property type="project" value="UniProtKB-SubCell"/>
</dbReference>
<evidence type="ECO:0000256" key="7">
    <source>
        <dbReference type="ARBA" id="ARBA00023136"/>
    </source>
</evidence>
<accession>A0A246GI09</accession>
<dbReference type="Proteomes" id="UP000197768">
    <property type="component" value="Unassembled WGS sequence"/>
</dbReference>
<keyword evidence="5 8" id="KW-0812">Transmembrane</keyword>
<evidence type="ECO:0000256" key="1">
    <source>
        <dbReference type="ARBA" id="ARBA00004651"/>
    </source>
</evidence>
<dbReference type="PANTHER" id="PTHR21716">
    <property type="entry name" value="TRANSMEMBRANE PROTEIN"/>
    <property type="match status" value="1"/>
</dbReference>
<evidence type="ECO:0000256" key="2">
    <source>
        <dbReference type="ARBA" id="ARBA00009773"/>
    </source>
</evidence>
<comment type="subcellular location">
    <subcellularLocation>
        <location evidence="1">Cell membrane</location>
        <topology evidence="1">Multi-pass membrane protein</topology>
    </subcellularLocation>
</comment>
<keyword evidence="6 8" id="KW-1133">Transmembrane helix</keyword>
<feature type="transmembrane region" description="Helical" evidence="8">
    <location>
        <begin position="150"/>
        <end position="172"/>
    </location>
</feature>
<organism evidence="9 10">
    <name type="scientific">Flavobacterium davisii</name>
    <dbReference type="NCBI Taxonomy" id="2906077"/>
    <lineage>
        <taxon>Bacteria</taxon>
        <taxon>Pseudomonadati</taxon>
        <taxon>Bacteroidota</taxon>
        <taxon>Flavobacteriia</taxon>
        <taxon>Flavobacteriales</taxon>
        <taxon>Flavobacteriaceae</taxon>
        <taxon>Flavobacterium</taxon>
    </lineage>
</organism>
<evidence type="ECO:0000256" key="5">
    <source>
        <dbReference type="ARBA" id="ARBA00022692"/>
    </source>
</evidence>
<keyword evidence="3" id="KW-0813">Transport</keyword>
<feature type="transmembrane region" description="Helical" evidence="8">
    <location>
        <begin position="315"/>
        <end position="341"/>
    </location>
</feature>
<comment type="caution">
    <text evidence="9">The sequence shown here is derived from an EMBL/GenBank/DDBJ whole genome shotgun (WGS) entry which is preliminary data.</text>
</comment>